<dbReference type="EMBL" id="WVHT01000001">
    <property type="protein sequence ID" value="MXV49628.1"/>
    <property type="molecule type" value="Genomic_DNA"/>
</dbReference>
<dbReference type="AlphaFoldDB" id="A0A7K1Y6G4"/>
<evidence type="ECO:0000313" key="3">
    <source>
        <dbReference type="Proteomes" id="UP000466586"/>
    </source>
</evidence>
<comment type="caution">
    <text evidence="2">The sequence shown here is derived from an EMBL/GenBank/DDBJ whole genome shotgun (WGS) entry which is preliminary data.</text>
</comment>
<organism evidence="2 3">
    <name type="scientific">Hufsiella arboris</name>
    <dbReference type="NCBI Taxonomy" id="2695275"/>
    <lineage>
        <taxon>Bacteria</taxon>
        <taxon>Pseudomonadati</taxon>
        <taxon>Bacteroidota</taxon>
        <taxon>Sphingobacteriia</taxon>
        <taxon>Sphingobacteriales</taxon>
        <taxon>Sphingobacteriaceae</taxon>
        <taxon>Hufsiella</taxon>
    </lineage>
</organism>
<feature type="transmembrane region" description="Helical" evidence="1">
    <location>
        <begin position="137"/>
        <end position="157"/>
    </location>
</feature>
<name>A0A7K1Y6G4_9SPHI</name>
<keyword evidence="1" id="KW-0472">Membrane</keyword>
<keyword evidence="1" id="KW-1133">Transmembrane helix</keyword>
<evidence type="ECO:0000313" key="2">
    <source>
        <dbReference type="EMBL" id="MXV49628.1"/>
    </source>
</evidence>
<feature type="transmembrane region" description="Helical" evidence="1">
    <location>
        <begin position="90"/>
        <end position="111"/>
    </location>
</feature>
<gene>
    <name evidence="2" type="ORF">GS399_01485</name>
</gene>
<accession>A0A7K1Y6G4</accession>
<protein>
    <submittedName>
        <fullName evidence="2">Uncharacterized protein</fullName>
    </submittedName>
</protein>
<sequence length="164" mass="18832">MSQLIEQRVWDYIDRTLPENEHQAVKALIENDEQYSEIYAQLIELQQSLNVLDLEEPSMRFTANVMEQVKISPAPGSVSSIVNKNIVRGIGLFFILTISALLVMLFANLQWQSDSGFEVPEFKLPAITLFSKINKSVLWGFLFADVILGLYLVDGWLRKRLFHK</sequence>
<evidence type="ECO:0000256" key="1">
    <source>
        <dbReference type="SAM" id="Phobius"/>
    </source>
</evidence>
<reference evidence="2 3" key="1">
    <citation type="submission" date="2019-11" db="EMBL/GenBank/DDBJ databases">
        <title>Pedobacter sp. HMF7647 Genome sequencing and assembly.</title>
        <authorList>
            <person name="Kang H."/>
            <person name="Kim H."/>
            <person name="Joh K."/>
        </authorList>
    </citation>
    <scope>NUCLEOTIDE SEQUENCE [LARGE SCALE GENOMIC DNA]</scope>
    <source>
        <strain evidence="2 3">HMF7647</strain>
    </source>
</reference>
<dbReference type="Proteomes" id="UP000466586">
    <property type="component" value="Unassembled WGS sequence"/>
</dbReference>
<keyword evidence="1" id="KW-0812">Transmembrane</keyword>
<dbReference type="RefSeq" id="WP_160842804.1">
    <property type="nucleotide sequence ID" value="NZ_WVHT01000001.1"/>
</dbReference>
<proteinExistence type="predicted"/>
<keyword evidence="3" id="KW-1185">Reference proteome</keyword>